<dbReference type="GO" id="GO:0044877">
    <property type="term" value="F:protein-containing complex binding"/>
    <property type="evidence" value="ECO:0007669"/>
    <property type="project" value="TreeGrafter"/>
</dbReference>
<dbReference type="GO" id="GO:0005739">
    <property type="term" value="C:mitochondrion"/>
    <property type="evidence" value="ECO:0007669"/>
    <property type="project" value="TreeGrafter"/>
</dbReference>
<accession>A0A7S3EDY5</accession>
<dbReference type="PANTHER" id="PTHR12126:SF11">
    <property type="entry name" value="NADH DEHYDROGENASE [UBIQUINONE] 1 ALPHA SUBCOMPLEX SUBUNIT 9, MITOCHONDRIAL"/>
    <property type="match status" value="1"/>
</dbReference>
<feature type="domain" description="NmrA-like" evidence="1">
    <location>
        <begin position="54"/>
        <end position="364"/>
    </location>
</feature>
<gene>
    <name evidence="2" type="ORF">RMAR00112_LOCUS15776</name>
</gene>
<protein>
    <recommendedName>
        <fullName evidence="1">NmrA-like domain-containing protein</fullName>
    </recommendedName>
</protein>
<dbReference type="Pfam" id="PF05368">
    <property type="entry name" value="NmrA"/>
    <property type="match status" value="1"/>
</dbReference>
<evidence type="ECO:0000313" key="2">
    <source>
        <dbReference type="EMBL" id="CAE0047795.1"/>
    </source>
</evidence>
<sequence>MAIQGMSKLLRTSNYGMIKRNPWSSYRALSGESAGIQFSKGSGGRSSTTGIVAAVFGSTGFLGRHVVHQLGRHGTQVVGAWRGDSKDGRDLKVMGDLGQIALMEMSIRDKESVVDICKHANVIINLVGKHYDTWNFTVEQSTIESATVLSEVAKELGINHFIQMSMANASKDSESGQLRAKVEAEEIVRANVPTSTIVKATDIFGLNDRFFYRIMQMFSWMIYYPFVNDGKNLVQPVHVVDVADAIGQVTRDYERFAGKTLSLAGPDVLTEKEVTEWAVDYVGGMYRFNPAFVSPRIARLLQLPFAKALFLVNPQPVLGKYDVPESMRNNVLGTPGPDELTFDDLGIMPHKVDSVVGRESLALWMNEKILRGSLVERKD</sequence>
<dbReference type="CDD" id="cd05271">
    <property type="entry name" value="NDUFA9_like_SDR_a"/>
    <property type="match status" value="1"/>
</dbReference>
<dbReference type="PANTHER" id="PTHR12126">
    <property type="entry name" value="NADH-UBIQUINONE OXIDOREDUCTASE 39 KDA SUBUNIT-RELATED"/>
    <property type="match status" value="1"/>
</dbReference>
<organism evidence="2">
    <name type="scientific">Rhodosorus marinus</name>
    <dbReference type="NCBI Taxonomy" id="101924"/>
    <lineage>
        <taxon>Eukaryota</taxon>
        <taxon>Rhodophyta</taxon>
        <taxon>Stylonematophyceae</taxon>
        <taxon>Stylonematales</taxon>
        <taxon>Stylonemataceae</taxon>
        <taxon>Rhodosorus</taxon>
    </lineage>
</organism>
<name>A0A7S3EDY5_9RHOD</name>
<reference evidence="2" key="1">
    <citation type="submission" date="2021-01" db="EMBL/GenBank/DDBJ databases">
        <authorList>
            <person name="Corre E."/>
            <person name="Pelletier E."/>
            <person name="Niang G."/>
            <person name="Scheremetjew M."/>
            <person name="Finn R."/>
            <person name="Kale V."/>
            <person name="Holt S."/>
            <person name="Cochrane G."/>
            <person name="Meng A."/>
            <person name="Brown T."/>
            <person name="Cohen L."/>
        </authorList>
    </citation>
    <scope>NUCLEOTIDE SEQUENCE</scope>
    <source>
        <strain evidence="2">CCMP 769</strain>
    </source>
</reference>
<dbReference type="Gene3D" id="3.40.50.720">
    <property type="entry name" value="NAD(P)-binding Rossmann-like Domain"/>
    <property type="match status" value="1"/>
</dbReference>
<dbReference type="InterPro" id="IPR051207">
    <property type="entry name" value="ComplexI_NDUFA9_subunit"/>
</dbReference>
<dbReference type="AlphaFoldDB" id="A0A7S3EDY5"/>
<dbReference type="EMBL" id="HBHW01020310">
    <property type="protein sequence ID" value="CAE0047795.1"/>
    <property type="molecule type" value="Transcribed_RNA"/>
</dbReference>
<proteinExistence type="predicted"/>
<dbReference type="InterPro" id="IPR036291">
    <property type="entry name" value="NAD(P)-bd_dom_sf"/>
</dbReference>
<dbReference type="SUPFAM" id="SSF51735">
    <property type="entry name" value="NAD(P)-binding Rossmann-fold domains"/>
    <property type="match status" value="1"/>
</dbReference>
<evidence type="ECO:0000259" key="1">
    <source>
        <dbReference type="Pfam" id="PF05368"/>
    </source>
</evidence>
<dbReference type="InterPro" id="IPR008030">
    <property type="entry name" value="NmrA-like"/>
</dbReference>